<accession>A0A9Q1R1B0</accession>
<dbReference type="Proteomes" id="UP001152561">
    <property type="component" value="Unassembled WGS sequence"/>
</dbReference>
<dbReference type="OrthoDB" id="339900at2759"/>
<dbReference type="Gene3D" id="1.20.1310.10">
    <property type="entry name" value="Cullin Repeats"/>
    <property type="match status" value="4"/>
</dbReference>
<dbReference type="PANTHER" id="PTHR11932">
    <property type="entry name" value="CULLIN"/>
    <property type="match status" value="1"/>
</dbReference>
<dbReference type="GO" id="GO:0031625">
    <property type="term" value="F:ubiquitin protein ligase binding"/>
    <property type="evidence" value="ECO:0007669"/>
    <property type="project" value="InterPro"/>
</dbReference>
<dbReference type="FunFam" id="2.130.10.10:FF:001042">
    <property type="entry name" value="tRNA (guanine-N(7)-)-methyltransferase non-catalytic subunit"/>
    <property type="match status" value="1"/>
</dbReference>
<dbReference type="GO" id="GO:0006511">
    <property type="term" value="P:ubiquitin-dependent protein catabolic process"/>
    <property type="evidence" value="ECO:0007669"/>
    <property type="project" value="InterPro"/>
</dbReference>
<sequence length="1086" mass="122688">MEETLMDDCEHNRESEVAPALIAVHPTQKSVAVAVGSNLRIYNLQEGCSVSLTNDSGAHMHKDSIRAIRYGAEGKLFVSSGDDKLVKIWVTDSWRCISSVSSEKRVTAVAISNDGRFVSFADKFGVIYAVEIEAFHENQSLPNKKAIPILAHYCSIITSLEFSPDGRYIISADRDFKIRVSVFPEKPSDGAHEIQSFCLGHTEFVTCLAFICSKDSQQWYLLSGGGDSTVRLWDFTCGSLLDTCHVGPETGLLQPEERIDDNLLAVTDISATPDGSLIAVAIQSLAGVMLLSCDISARSLHVARVVPIPGETFIPTSIAATCSSNQLWMVMGASTLCASDSAPLARVKILNGFCDSKEQETCIFEDKDIPGGELLLQTLQGSSFIEKDALSTAAEAVKTAMCNLLIKKQYPSENREFRKRGRNDKKVLPSLKNTHDEFMLKELEKRWASHKLMVKWILRFFHYLDKFFIERAKVPALNEVALTCFRDLVYHKVKNRATDAAIALIDQEHEGEKIDGALLKNVIDLYIEMGKGKMDYYVNDFEEAMLRDTACHYSRKASTWIVEDTCPEYMLKAEECSKKEKDRMSHYLHSSSETKLLEKVQNQVLIIYTNQLFEKEDSGCRALLRQEKVEDLSRMYNLFHKIPEGIELVAEIFKQDVAAEGMVVMQQAADAANNKTKSSGGSQEQGFFKKAFDLHDKYMGYVKGCFADNSIFHKALKEAFEVFCNKSVAGSSTAELLVSYCDNTLEKGGNELSDDVIEDTLDKVVKLATYISDKDLFAEFYRKRLSRRLRFDKSANEEHEKLILSKLKQQYGGQFTSKMEGMVTDLSLVKENVNRFQEYISNNPAANPGIDMTVTVLTTGFWPSYKSCDLNLPVEMAKGVESFKEFYQKKTKHRKLTWIYSLGQCNLNGKFEQKTIELILGTYQAAALLLFNTSDKWSYSDIKSQLNLADNDLVRVLASMSCAKYKILNKEPSGRTVSSTDHFEFNSQFTDKMRRIRVPLPPVDDRKKIVEEVGKDRLYAIDACLVRIMKAKKVLTHQQLILECFEQLSKMFKPDVKAIKKRIEDLITRDYLKRDLENTNTYKYIA</sequence>
<dbReference type="InterPro" id="IPR059120">
    <property type="entry name" value="Cullin-like_AB"/>
</dbReference>
<dbReference type="GO" id="GO:0005634">
    <property type="term" value="C:nucleus"/>
    <property type="evidence" value="ECO:0007669"/>
    <property type="project" value="UniProtKB-SubCell"/>
</dbReference>
<dbReference type="InterPro" id="IPR001680">
    <property type="entry name" value="WD40_rpt"/>
</dbReference>
<dbReference type="InterPro" id="IPR036390">
    <property type="entry name" value="WH_DNA-bd_sf"/>
</dbReference>
<dbReference type="SUPFAM" id="SSF74788">
    <property type="entry name" value="Cullin repeat-like"/>
    <property type="match status" value="1"/>
</dbReference>
<dbReference type="InterPro" id="IPR001373">
    <property type="entry name" value="Cullin_N"/>
</dbReference>
<dbReference type="GO" id="GO:0009867">
    <property type="term" value="P:jasmonic acid mediated signaling pathway"/>
    <property type="evidence" value="ECO:0007669"/>
    <property type="project" value="UniProtKB-ARBA"/>
</dbReference>
<dbReference type="Gene3D" id="2.130.10.10">
    <property type="entry name" value="YVTN repeat-like/Quinoprotein amine dehydrogenase"/>
    <property type="match status" value="2"/>
</dbReference>
<dbReference type="GO" id="GO:0106004">
    <property type="term" value="P:tRNA (guanine-N7)-methylation"/>
    <property type="evidence" value="ECO:0007669"/>
    <property type="project" value="UniProtKB-UniRule"/>
</dbReference>
<dbReference type="Pfam" id="PF00400">
    <property type="entry name" value="WD40"/>
    <property type="match status" value="3"/>
</dbReference>
<dbReference type="SMART" id="SM00182">
    <property type="entry name" value="CULLIN"/>
    <property type="match status" value="1"/>
</dbReference>
<keyword evidence="4" id="KW-0832">Ubl conjugation</keyword>
<comment type="subunit">
    <text evidence="5">Forms a heterodimer with the catalytic subunit.</text>
</comment>
<dbReference type="FunFam" id="1.20.1310.10:FF:000020">
    <property type="entry name" value="Cullin-1, putative"/>
    <property type="match status" value="1"/>
</dbReference>
<dbReference type="Pfam" id="PF00888">
    <property type="entry name" value="Cullin"/>
    <property type="match status" value="1"/>
</dbReference>
<dbReference type="Pfam" id="PF26557">
    <property type="entry name" value="Cullin_AB"/>
    <property type="match status" value="1"/>
</dbReference>
<evidence type="ECO:0000259" key="9">
    <source>
        <dbReference type="PROSITE" id="PS50069"/>
    </source>
</evidence>
<evidence type="ECO:0000256" key="4">
    <source>
        <dbReference type="ARBA" id="ARBA00022843"/>
    </source>
</evidence>
<keyword evidence="2" id="KW-1017">Isopeptide bond</keyword>
<evidence type="ECO:0000256" key="8">
    <source>
        <dbReference type="RuleBase" id="RU003829"/>
    </source>
</evidence>
<dbReference type="Pfam" id="PF10557">
    <property type="entry name" value="Cullin_Nedd8"/>
    <property type="match status" value="1"/>
</dbReference>
<comment type="similarity">
    <text evidence="1 7 8">Belongs to the cullin family.</text>
</comment>
<dbReference type="GO" id="GO:0031461">
    <property type="term" value="C:cullin-RING ubiquitin ligase complex"/>
    <property type="evidence" value="ECO:0007669"/>
    <property type="project" value="InterPro"/>
</dbReference>
<dbReference type="InterPro" id="IPR016159">
    <property type="entry name" value="Cullin_repeat-like_dom_sf"/>
</dbReference>
<comment type="pathway">
    <text evidence="5">tRNA modification; N(7)-methylguanine-tRNA biosynthesis.</text>
</comment>
<dbReference type="InterPro" id="IPR016157">
    <property type="entry name" value="Cullin_CS"/>
</dbReference>
<keyword evidence="5" id="KW-0539">Nucleus</keyword>
<dbReference type="FunFam" id="1.20.1310.10:FF:000013">
    <property type="entry name" value="Cullin-1 like"/>
    <property type="match status" value="1"/>
</dbReference>
<name>A0A9Q1R1B0_9SOLA</name>
<dbReference type="PROSITE" id="PS50082">
    <property type="entry name" value="WD_REPEATS_2"/>
    <property type="match status" value="2"/>
</dbReference>
<reference evidence="11" key="1">
    <citation type="journal article" date="2023" name="Proc. Natl. Acad. Sci. U.S.A.">
        <title>Genomic and structural basis for evolution of tropane alkaloid biosynthesis.</title>
        <authorList>
            <person name="Wanga Y.-J."/>
            <person name="Taina T."/>
            <person name="Yua J.-Y."/>
            <person name="Lia J."/>
            <person name="Xua B."/>
            <person name="Chenc J."/>
            <person name="D'Auriad J.C."/>
            <person name="Huanga J.-P."/>
            <person name="Huanga S.-X."/>
        </authorList>
    </citation>
    <scope>NUCLEOTIDE SEQUENCE [LARGE SCALE GENOMIC DNA]</scope>
    <source>
        <strain evidence="11">cv. KIB-2019</strain>
    </source>
</reference>
<protein>
    <recommendedName>
        <fullName evidence="5">tRNA (guanine-N(7)-)-methyltransferase non-catalytic subunit</fullName>
    </recommendedName>
    <alternativeName>
        <fullName evidence="5">WD repeat-containing protein 4 homolog</fullName>
    </alternativeName>
</protein>
<dbReference type="InterPro" id="IPR028884">
    <property type="entry name" value="Trm82"/>
</dbReference>
<organism evidence="10 11">
    <name type="scientific">Anisodus acutangulus</name>
    <dbReference type="NCBI Taxonomy" id="402998"/>
    <lineage>
        <taxon>Eukaryota</taxon>
        <taxon>Viridiplantae</taxon>
        <taxon>Streptophyta</taxon>
        <taxon>Embryophyta</taxon>
        <taxon>Tracheophyta</taxon>
        <taxon>Spermatophyta</taxon>
        <taxon>Magnoliopsida</taxon>
        <taxon>eudicotyledons</taxon>
        <taxon>Gunneridae</taxon>
        <taxon>Pentapetalae</taxon>
        <taxon>asterids</taxon>
        <taxon>lamiids</taxon>
        <taxon>Solanales</taxon>
        <taxon>Solanaceae</taxon>
        <taxon>Solanoideae</taxon>
        <taxon>Hyoscyameae</taxon>
        <taxon>Anisodus</taxon>
    </lineage>
</organism>
<dbReference type="SUPFAM" id="SSF75632">
    <property type="entry name" value="Cullin homology domain"/>
    <property type="match status" value="1"/>
</dbReference>
<gene>
    <name evidence="10" type="ORF">K7X08_023418</name>
</gene>
<comment type="caution">
    <text evidence="10">The sequence shown here is derived from an EMBL/GenBank/DDBJ whole genome shotgun (WGS) entry which is preliminary data.</text>
</comment>
<dbReference type="EMBL" id="JAJAGQ010000018">
    <property type="protein sequence ID" value="KAJ8535698.1"/>
    <property type="molecule type" value="Genomic_DNA"/>
</dbReference>
<evidence type="ECO:0000256" key="5">
    <source>
        <dbReference type="HAMAP-Rule" id="MF_03056"/>
    </source>
</evidence>
<feature type="domain" description="Cullin family profile" evidence="9">
    <location>
        <begin position="732"/>
        <end position="961"/>
    </location>
</feature>
<dbReference type="FunFam" id="1.10.10.10:FF:000503">
    <property type="entry name" value="Cullin-1"/>
    <property type="match status" value="1"/>
</dbReference>
<keyword evidence="5" id="KW-0677">Repeat</keyword>
<comment type="similarity">
    <text evidence="5">Belongs to the WD repeat TRM82 family.</text>
</comment>
<keyword evidence="11" id="KW-1185">Reference proteome</keyword>
<dbReference type="SUPFAM" id="SSF50978">
    <property type="entry name" value="WD40 repeat-like"/>
    <property type="match status" value="1"/>
</dbReference>
<dbReference type="InterPro" id="IPR045093">
    <property type="entry name" value="Cullin"/>
</dbReference>
<evidence type="ECO:0000256" key="6">
    <source>
        <dbReference type="PROSITE-ProRule" id="PRU00221"/>
    </source>
</evidence>
<comment type="function">
    <text evidence="5">Required for the formation of N(7)-methylguanine at position 46 (m7G46) in tRNA. In the complex, it is required to stabilize and induce conformational changes of the catalytic subunit.</text>
</comment>
<keyword evidence="5 6" id="KW-0853">WD repeat</keyword>
<feature type="repeat" description="WD" evidence="6">
    <location>
        <begin position="198"/>
        <end position="243"/>
    </location>
</feature>
<dbReference type="InterPro" id="IPR016158">
    <property type="entry name" value="Cullin_homology"/>
</dbReference>
<dbReference type="Gene3D" id="1.10.10.10">
    <property type="entry name" value="Winged helix-like DNA-binding domain superfamily/Winged helix DNA-binding domain"/>
    <property type="match status" value="1"/>
</dbReference>
<dbReference type="InterPro" id="IPR015943">
    <property type="entry name" value="WD40/YVTN_repeat-like_dom_sf"/>
</dbReference>
<keyword evidence="3" id="KW-0833">Ubl conjugation pathway</keyword>
<dbReference type="GO" id="GO:0005829">
    <property type="term" value="C:cytosol"/>
    <property type="evidence" value="ECO:0007669"/>
    <property type="project" value="UniProtKB-ARBA"/>
</dbReference>
<evidence type="ECO:0000313" key="10">
    <source>
        <dbReference type="EMBL" id="KAJ8535698.1"/>
    </source>
</evidence>
<dbReference type="Gene3D" id="3.30.230.130">
    <property type="entry name" value="Cullin, Chain C, Domain 2"/>
    <property type="match status" value="1"/>
</dbReference>
<dbReference type="InterPro" id="IPR036322">
    <property type="entry name" value="WD40_repeat_dom_sf"/>
</dbReference>
<dbReference type="SUPFAM" id="SSF46785">
    <property type="entry name" value="Winged helix' DNA-binding domain"/>
    <property type="match status" value="1"/>
</dbReference>
<dbReference type="PROSITE" id="PS50069">
    <property type="entry name" value="CULLIN_2"/>
    <property type="match status" value="1"/>
</dbReference>
<dbReference type="HAMAP" id="MF_03056">
    <property type="entry name" value="TRM82"/>
    <property type="match status" value="1"/>
</dbReference>
<evidence type="ECO:0000256" key="3">
    <source>
        <dbReference type="ARBA" id="ARBA00022786"/>
    </source>
</evidence>
<dbReference type="FunFam" id="2.130.10.10:FF:001350">
    <property type="entry name" value="tRNA (guanine-N(7)-)-methyltransferase non-catalytic subunit"/>
    <property type="match status" value="1"/>
</dbReference>
<feature type="repeat" description="WD" evidence="6">
    <location>
        <begin position="58"/>
        <end position="99"/>
    </location>
</feature>
<dbReference type="SMART" id="SM00320">
    <property type="entry name" value="WD40"/>
    <property type="match status" value="4"/>
</dbReference>
<dbReference type="PROSITE" id="PS50294">
    <property type="entry name" value="WD_REPEATS_REGION"/>
    <property type="match status" value="1"/>
</dbReference>
<dbReference type="InterPro" id="IPR036388">
    <property type="entry name" value="WH-like_DNA-bd_sf"/>
</dbReference>
<dbReference type="PROSITE" id="PS01256">
    <property type="entry name" value="CULLIN_1"/>
    <property type="match status" value="1"/>
</dbReference>
<dbReference type="SMART" id="SM00884">
    <property type="entry name" value="Cullin_Nedd8"/>
    <property type="match status" value="1"/>
</dbReference>
<evidence type="ECO:0000256" key="7">
    <source>
        <dbReference type="PROSITE-ProRule" id="PRU00330"/>
    </source>
</evidence>
<evidence type="ECO:0000313" key="11">
    <source>
        <dbReference type="Proteomes" id="UP001152561"/>
    </source>
</evidence>
<proteinExistence type="inferred from homology"/>
<dbReference type="FunFam" id="1.20.1310.10:FF:000001">
    <property type="entry name" value="Cullin 3"/>
    <property type="match status" value="1"/>
</dbReference>
<dbReference type="InterPro" id="IPR036317">
    <property type="entry name" value="Cullin_homology_sf"/>
</dbReference>
<evidence type="ECO:0000256" key="1">
    <source>
        <dbReference type="ARBA" id="ARBA00006019"/>
    </source>
</evidence>
<keyword evidence="5" id="KW-0819">tRNA processing</keyword>
<dbReference type="InterPro" id="IPR019559">
    <property type="entry name" value="Cullin_neddylation_domain"/>
</dbReference>
<dbReference type="AlphaFoldDB" id="A0A9Q1R1B0"/>
<evidence type="ECO:0000256" key="2">
    <source>
        <dbReference type="ARBA" id="ARBA00022499"/>
    </source>
</evidence>
<comment type="subcellular location">
    <subcellularLocation>
        <location evidence="5">Nucleus</location>
    </subcellularLocation>
</comment>